<evidence type="ECO:0000313" key="1">
    <source>
        <dbReference type="EMBL" id="SMQ48283.1"/>
    </source>
</evidence>
<sequence>MSQYGARHATRHLAALSPPHSFRLDVQFEQESRAKKRYPLYVVLARKLVHDPVYPPCLSPRLWPKKPERRIPEQLPPKDTSQPIAEVSAGHLYWHDTLSLAHALKLLLLACA</sequence>
<accession>A0A1X7RLJ2</accession>
<evidence type="ECO:0000313" key="2">
    <source>
        <dbReference type="Proteomes" id="UP000215127"/>
    </source>
</evidence>
<dbReference type="Proteomes" id="UP000215127">
    <property type="component" value="Chromosome 2"/>
</dbReference>
<protein>
    <submittedName>
        <fullName evidence="1">Uncharacterized protein</fullName>
    </submittedName>
</protein>
<gene>
    <name evidence="1" type="ORF">ZT3D7_G3432</name>
</gene>
<proteinExistence type="predicted"/>
<dbReference type="AlphaFoldDB" id="A0A1X7RLJ2"/>
<reference evidence="1 2" key="1">
    <citation type="submission" date="2016-06" db="EMBL/GenBank/DDBJ databases">
        <authorList>
            <person name="Kjaerup R.B."/>
            <person name="Dalgaard T.S."/>
            <person name="Juul-Madsen H.R."/>
        </authorList>
    </citation>
    <scope>NUCLEOTIDE SEQUENCE [LARGE SCALE GENOMIC DNA]</scope>
</reference>
<dbReference type="EMBL" id="LT853693">
    <property type="protein sequence ID" value="SMQ48283.1"/>
    <property type="molecule type" value="Genomic_DNA"/>
</dbReference>
<organism evidence="1 2">
    <name type="scientific">Zymoseptoria tritici (strain ST99CH_3D7)</name>
    <dbReference type="NCBI Taxonomy" id="1276538"/>
    <lineage>
        <taxon>Eukaryota</taxon>
        <taxon>Fungi</taxon>
        <taxon>Dikarya</taxon>
        <taxon>Ascomycota</taxon>
        <taxon>Pezizomycotina</taxon>
        <taxon>Dothideomycetes</taxon>
        <taxon>Dothideomycetidae</taxon>
        <taxon>Mycosphaerellales</taxon>
        <taxon>Mycosphaerellaceae</taxon>
        <taxon>Zymoseptoria</taxon>
    </lineage>
</organism>
<name>A0A1X7RLJ2_ZYMT9</name>
<keyword evidence="2" id="KW-1185">Reference proteome</keyword>